<name>A0A645I080_9ZZZZ</name>
<dbReference type="AlphaFoldDB" id="A0A645I080"/>
<accession>A0A645I080</accession>
<evidence type="ECO:0000313" key="1">
    <source>
        <dbReference type="EMBL" id="MPN40943.1"/>
    </source>
</evidence>
<sequence length="87" mass="10236">MELEYYNPYGELVKMKFVQAIHCFSIGEETLGTGVEVYWRPLRVSKDTSTEDFLDRYYPETIEDNSGIDYNFTLRNGKFNEISNCED</sequence>
<organism evidence="1">
    <name type="scientific">bioreactor metagenome</name>
    <dbReference type="NCBI Taxonomy" id="1076179"/>
    <lineage>
        <taxon>unclassified sequences</taxon>
        <taxon>metagenomes</taxon>
        <taxon>ecological metagenomes</taxon>
    </lineage>
</organism>
<proteinExistence type="predicted"/>
<protein>
    <submittedName>
        <fullName evidence="1">Uncharacterized protein</fullName>
    </submittedName>
</protein>
<comment type="caution">
    <text evidence="1">The sequence shown here is derived from an EMBL/GenBank/DDBJ whole genome shotgun (WGS) entry which is preliminary data.</text>
</comment>
<reference evidence="1" key="1">
    <citation type="submission" date="2019-08" db="EMBL/GenBank/DDBJ databases">
        <authorList>
            <person name="Kucharzyk K."/>
            <person name="Murdoch R.W."/>
            <person name="Higgins S."/>
            <person name="Loffler F."/>
        </authorList>
    </citation>
    <scope>NUCLEOTIDE SEQUENCE</scope>
</reference>
<dbReference type="EMBL" id="VSSQ01097685">
    <property type="protein sequence ID" value="MPN40943.1"/>
    <property type="molecule type" value="Genomic_DNA"/>
</dbReference>
<gene>
    <name evidence="1" type="ORF">SDC9_188483</name>
</gene>